<feature type="domain" description="HTH marR-type" evidence="1">
    <location>
        <begin position="16"/>
        <end position="155"/>
    </location>
</feature>
<dbReference type="InterPro" id="IPR039422">
    <property type="entry name" value="MarR/SlyA-like"/>
</dbReference>
<proteinExistence type="predicted"/>
<evidence type="ECO:0000259" key="1">
    <source>
        <dbReference type="PROSITE" id="PS50995"/>
    </source>
</evidence>
<evidence type="ECO:0000313" key="2">
    <source>
        <dbReference type="EMBL" id="ABD05212.1"/>
    </source>
</evidence>
<dbReference type="SMART" id="SM00347">
    <property type="entry name" value="HTH_MARR"/>
    <property type="match status" value="1"/>
</dbReference>
<dbReference type="RefSeq" id="WP_011439402.1">
    <property type="nucleotide sequence ID" value="NC_007778.1"/>
</dbReference>
<dbReference type="GO" id="GO:0003700">
    <property type="term" value="F:DNA-binding transcription factor activity"/>
    <property type="evidence" value="ECO:0007669"/>
    <property type="project" value="InterPro"/>
</dbReference>
<dbReference type="SUPFAM" id="SSF46785">
    <property type="entry name" value="Winged helix' DNA-binding domain"/>
    <property type="match status" value="1"/>
</dbReference>
<reference evidence="2 3" key="1">
    <citation type="submission" date="2006-01" db="EMBL/GenBank/DDBJ databases">
        <title>Complete sequence of Rhodopseudomonas palustris HaA2.</title>
        <authorList>
            <consortium name="US DOE Joint Genome Institute"/>
            <person name="Copeland A."/>
            <person name="Lucas S."/>
            <person name="Lapidus A."/>
            <person name="Barry K."/>
            <person name="Detter J.C."/>
            <person name="Glavina T."/>
            <person name="Hammon N."/>
            <person name="Israni S."/>
            <person name="Pitluck S."/>
            <person name="Chain P."/>
            <person name="Malfatti S."/>
            <person name="Shin M."/>
            <person name="Vergez L."/>
            <person name="Schmutz J."/>
            <person name="Larimer F."/>
            <person name="Land M."/>
            <person name="Hauser L."/>
            <person name="Pelletier D.A."/>
            <person name="Kyrpides N."/>
            <person name="Anderson I."/>
            <person name="Oda Y."/>
            <person name="Harwood C.S."/>
            <person name="Richardson P."/>
        </authorList>
    </citation>
    <scope>NUCLEOTIDE SEQUENCE [LARGE SCALE GENOMIC DNA]</scope>
    <source>
        <strain evidence="2 3">HaA2</strain>
    </source>
</reference>
<evidence type="ECO:0000313" key="3">
    <source>
        <dbReference type="Proteomes" id="UP000008809"/>
    </source>
</evidence>
<dbReference type="AlphaFoldDB" id="Q2J2U8"/>
<sequence length="168" mass="18555">MKKHIKDPIAGAAGPERDLTRRFASITTNVAVFLDEIRHYRAKNLGISGPQFAILMAVMDLDEGEGVSVRHVAKAMHVDSSFITTQSKLLEKKALVRRRPDPTDARVVKLSLSDKAYKSIASFAAEEQSLNDFIFEGLSNESLEDLVQQLTALKLRLEKACLKIAGGF</sequence>
<dbReference type="STRING" id="316058.RPB_0501"/>
<dbReference type="OrthoDB" id="8264636at2"/>
<accession>Q2J2U8</accession>
<dbReference type="KEGG" id="rpb:RPB_0501"/>
<protein>
    <submittedName>
        <fullName evidence="2">Transcriptional regulator, MarR family</fullName>
    </submittedName>
</protein>
<dbReference type="HOGENOM" id="CLU_120477_0_0_5"/>
<gene>
    <name evidence="2" type="ordered locus">RPB_0501</name>
</gene>
<dbReference type="GO" id="GO:0006950">
    <property type="term" value="P:response to stress"/>
    <property type="evidence" value="ECO:0007669"/>
    <property type="project" value="TreeGrafter"/>
</dbReference>
<dbReference type="Pfam" id="PF12802">
    <property type="entry name" value="MarR_2"/>
    <property type="match status" value="1"/>
</dbReference>
<dbReference type="PANTHER" id="PTHR33164">
    <property type="entry name" value="TRANSCRIPTIONAL REGULATOR, MARR FAMILY"/>
    <property type="match status" value="1"/>
</dbReference>
<dbReference type="EMBL" id="CP000250">
    <property type="protein sequence ID" value="ABD05212.1"/>
    <property type="molecule type" value="Genomic_DNA"/>
</dbReference>
<dbReference type="Gene3D" id="1.10.10.10">
    <property type="entry name" value="Winged helix-like DNA-binding domain superfamily/Winged helix DNA-binding domain"/>
    <property type="match status" value="1"/>
</dbReference>
<dbReference type="InterPro" id="IPR000835">
    <property type="entry name" value="HTH_MarR-typ"/>
</dbReference>
<dbReference type="InterPro" id="IPR036390">
    <property type="entry name" value="WH_DNA-bd_sf"/>
</dbReference>
<organism evidence="2 3">
    <name type="scientific">Rhodopseudomonas palustris (strain HaA2)</name>
    <dbReference type="NCBI Taxonomy" id="316058"/>
    <lineage>
        <taxon>Bacteria</taxon>
        <taxon>Pseudomonadati</taxon>
        <taxon>Pseudomonadota</taxon>
        <taxon>Alphaproteobacteria</taxon>
        <taxon>Hyphomicrobiales</taxon>
        <taxon>Nitrobacteraceae</taxon>
        <taxon>Rhodopseudomonas</taxon>
    </lineage>
</organism>
<dbReference type="PROSITE" id="PS50995">
    <property type="entry name" value="HTH_MARR_2"/>
    <property type="match status" value="1"/>
</dbReference>
<dbReference type="eggNOG" id="COG1846">
    <property type="taxonomic scope" value="Bacteria"/>
</dbReference>
<name>Q2J2U8_RHOP2</name>
<keyword evidence="3" id="KW-1185">Reference proteome</keyword>
<dbReference type="InterPro" id="IPR036388">
    <property type="entry name" value="WH-like_DNA-bd_sf"/>
</dbReference>
<dbReference type="Proteomes" id="UP000008809">
    <property type="component" value="Chromosome"/>
</dbReference>
<dbReference type="PANTHER" id="PTHR33164:SF101">
    <property type="entry name" value="TRANSCRIPTIONAL REPRESSOR MPRA"/>
    <property type="match status" value="1"/>
</dbReference>